<gene>
    <name evidence="3" type="ORF">ERX29_01750</name>
</gene>
<dbReference type="InterPro" id="IPR025951">
    <property type="entry name" value="GXWXG_dom"/>
</dbReference>
<accession>A0A4R6BWT4</accession>
<evidence type="ECO:0000259" key="1">
    <source>
        <dbReference type="Pfam" id="PF14231"/>
    </source>
</evidence>
<keyword evidence="4" id="KW-1185">Reference proteome</keyword>
<evidence type="ECO:0000313" key="4">
    <source>
        <dbReference type="Proteomes" id="UP000294802"/>
    </source>
</evidence>
<feature type="domain" description="DUF4334" evidence="2">
    <location>
        <begin position="119"/>
        <end position="176"/>
    </location>
</feature>
<comment type="caution">
    <text evidence="3">The sequence shown here is derived from an EMBL/GenBank/DDBJ whole genome shotgun (WGS) entry which is preliminary data.</text>
</comment>
<name>A0A4R6BWT4_9STAP</name>
<dbReference type="Gene3D" id="2.40.128.580">
    <property type="entry name" value="GXWXG domain"/>
    <property type="match status" value="1"/>
</dbReference>
<feature type="domain" description="GXWXG" evidence="1">
    <location>
        <begin position="19"/>
        <end position="76"/>
    </location>
</feature>
<reference evidence="3 4" key="1">
    <citation type="submission" date="2019-01" db="EMBL/GenBank/DDBJ databases">
        <title>Draft genome sequences of the type strains of six Macrococcus species.</title>
        <authorList>
            <person name="Mazhar S."/>
            <person name="Altermann E."/>
            <person name="Hill C."/>
            <person name="Mcauliffe O."/>
        </authorList>
    </citation>
    <scope>NUCLEOTIDE SEQUENCE [LARGE SCALE GENOMIC DNA]</scope>
    <source>
        <strain evidence="3 4">CCM4815</strain>
    </source>
</reference>
<dbReference type="InterPro" id="IPR025568">
    <property type="entry name" value="DUF4334"/>
</dbReference>
<dbReference type="Pfam" id="PF14231">
    <property type="entry name" value="GXWXG"/>
    <property type="match status" value="1"/>
</dbReference>
<evidence type="ECO:0000313" key="3">
    <source>
        <dbReference type="EMBL" id="TDM12752.1"/>
    </source>
</evidence>
<protein>
    <submittedName>
        <fullName evidence="3">DUF4334 domain-containing protein</fullName>
    </submittedName>
</protein>
<dbReference type="Pfam" id="PF14232">
    <property type="entry name" value="DUF4334"/>
    <property type="match status" value="1"/>
</dbReference>
<dbReference type="OrthoDB" id="8905397at2"/>
<sequence length="184" mass="21334">MELNKLINRKWSQEDIKTYFDSLDSVSIEMMHGLWRGEEVNTPHPMTGLLKKANWYGKYFEDKNNVTPIVMQDKNGELFAANPGMLSLKAPIKLVKLLPKVFFNVGVTLIKPIFKTHSPKARLRLMDYNGTATAAMIYDQKPLIDYLKKIDDDTVLGMVDETVISKHLTHYFILIRDRSDWRPF</sequence>
<evidence type="ECO:0000259" key="2">
    <source>
        <dbReference type="Pfam" id="PF14232"/>
    </source>
</evidence>
<dbReference type="Proteomes" id="UP000294802">
    <property type="component" value="Unassembled WGS sequence"/>
</dbReference>
<proteinExistence type="predicted"/>
<dbReference type="AlphaFoldDB" id="A0A4R6BWT4"/>
<organism evidence="3 4">
    <name type="scientific">Macrococcus lamae</name>
    <dbReference type="NCBI Taxonomy" id="198484"/>
    <lineage>
        <taxon>Bacteria</taxon>
        <taxon>Bacillati</taxon>
        <taxon>Bacillota</taxon>
        <taxon>Bacilli</taxon>
        <taxon>Bacillales</taxon>
        <taxon>Staphylococcaceae</taxon>
        <taxon>Macrococcus</taxon>
    </lineage>
</organism>
<dbReference type="EMBL" id="SCWB01000002">
    <property type="protein sequence ID" value="TDM12752.1"/>
    <property type="molecule type" value="Genomic_DNA"/>
</dbReference>
<dbReference type="RefSeq" id="WP_133442967.1">
    <property type="nucleotide sequence ID" value="NZ_SCWB01000002.1"/>
</dbReference>